<dbReference type="AlphaFoldDB" id="A0A4Q7J989"/>
<protein>
    <submittedName>
        <fullName evidence="1">DUF2505 domain-containing protein</fullName>
    </submittedName>
</protein>
<comment type="caution">
    <text evidence="1">The sequence shown here is derived from an EMBL/GenBank/DDBJ whole genome shotgun (WGS) entry which is preliminary data.</text>
</comment>
<accession>A0A4Q7J989</accession>
<dbReference type="Proteomes" id="UP000292003">
    <property type="component" value="Unassembled WGS sequence"/>
</dbReference>
<dbReference type="RefSeq" id="WP_130475032.1">
    <property type="nucleotide sequence ID" value="NZ_SFCC01000004.1"/>
</dbReference>
<sequence>MASRIDHRAQFDRPVADVFQALSEDTVLRARLDLLGGKHGALPEHSKDDNGVRYKLVQGIGAEQLPQAVRTLHSGDLIVHREQQWTRSGEGYAGTATAHVNGVPGEITARTELVSDGEGSVLRTIGEVKVRIPLFGAKLESVIAEQVTKLLEAEAQFTRRWLSEH</sequence>
<dbReference type="EMBL" id="SFCC01000004">
    <property type="protein sequence ID" value="RZQ64320.1"/>
    <property type="molecule type" value="Genomic_DNA"/>
</dbReference>
<keyword evidence="2" id="KW-1185">Reference proteome</keyword>
<organism evidence="1 2">
    <name type="scientific">Amycolatopsis suaedae</name>
    <dbReference type="NCBI Taxonomy" id="2510978"/>
    <lineage>
        <taxon>Bacteria</taxon>
        <taxon>Bacillati</taxon>
        <taxon>Actinomycetota</taxon>
        <taxon>Actinomycetes</taxon>
        <taxon>Pseudonocardiales</taxon>
        <taxon>Pseudonocardiaceae</taxon>
        <taxon>Amycolatopsis</taxon>
    </lineage>
</organism>
<reference evidence="1 2" key="1">
    <citation type="submission" date="2019-02" db="EMBL/GenBank/DDBJ databases">
        <title>Draft genome sequence of Amycolatopsis sp. 8-3EHSu isolated from roots of Suaeda maritima.</title>
        <authorList>
            <person name="Duangmal K."/>
            <person name="Chantavorakit T."/>
        </authorList>
    </citation>
    <scope>NUCLEOTIDE SEQUENCE [LARGE SCALE GENOMIC DNA]</scope>
    <source>
        <strain evidence="1 2">8-3EHSu</strain>
    </source>
</reference>
<proteinExistence type="predicted"/>
<evidence type="ECO:0000313" key="1">
    <source>
        <dbReference type="EMBL" id="RZQ64320.1"/>
    </source>
</evidence>
<name>A0A4Q7J989_9PSEU</name>
<dbReference type="Pfam" id="PF10698">
    <property type="entry name" value="DUF2505"/>
    <property type="match status" value="1"/>
</dbReference>
<dbReference type="OrthoDB" id="5178774at2"/>
<dbReference type="InterPro" id="IPR019639">
    <property type="entry name" value="DUF2505"/>
</dbReference>
<gene>
    <name evidence="1" type="ORF">EWH70_10115</name>
</gene>
<evidence type="ECO:0000313" key="2">
    <source>
        <dbReference type="Proteomes" id="UP000292003"/>
    </source>
</evidence>